<dbReference type="InterPro" id="IPR029044">
    <property type="entry name" value="Nucleotide-diphossugar_trans"/>
</dbReference>
<feature type="compositionally biased region" description="Basic and acidic residues" evidence="1">
    <location>
        <begin position="653"/>
        <end position="662"/>
    </location>
</feature>
<comment type="caution">
    <text evidence="3">The sequence shown here is derived from an EMBL/GenBank/DDBJ whole genome shotgun (WGS) entry which is preliminary data.</text>
</comment>
<feature type="region of interest" description="Disordered" evidence="1">
    <location>
        <begin position="626"/>
        <end position="684"/>
    </location>
</feature>
<dbReference type="EMBL" id="CAUJNA010000686">
    <property type="protein sequence ID" value="CAJ1380154.1"/>
    <property type="molecule type" value="Genomic_DNA"/>
</dbReference>
<dbReference type="AlphaFoldDB" id="A0AA36I323"/>
<feature type="chain" id="PRO_5041405726" description="Hexosyltransferase" evidence="2">
    <location>
        <begin position="18"/>
        <end position="684"/>
    </location>
</feature>
<accession>A0AA36I323</accession>
<evidence type="ECO:0000313" key="3">
    <source>
        <dbReference type="EMBL" id="CAJ1380154.1"/>
    </source>
</evidence>
<name>A0AA36I323_9DINO</name>
<dbReference type="PANTHER" id="PTHR11183">
    <property type="entry name" value="GLYCOGENIN SUBFAMILY MEMBER"/>
    <property type="match status" value="1"/>
</dbReference>
<feature type="compositionally biased region" description="Basic residues" evidence="1">
    <location>
        <begin position="635"/>
        <end position="644"/>
    </location>
</feature>
<feature type="signal peptide" evidence="2">
    <location>
        <begin position="1"/>
        <end position="17"/>
    </location>
</feature>
<evidence type="ECO:0000256" key="2">
    <source>
        <dbReference type="SAM" id="SignalP"/>
    </source>
</evidence>
<evidence type="ECO:0000256" key="1">
    <source>
        <dbReference type="SAM" id="MobiDB-lite"/>
    </source>
</evidence>
<keyword evidence="4" id="KW-1185">Reference proteome</keyword>
<organism evidence="3 4">
    <name type="scientific">Effrenium voratum</name>
    <dbReference type="NCBI Taxonomy" id="2562239"/>
    <lineage>
        <taxon>Eukaryota</taxon>
        <taxon>Sar</taxon>
        <taxon>Alveolata</taxon>
        <taxon>Dinophyceae</taxon>
        <taxon>Suessiales</taxon>
        <taxon>Symbiodiniaceae</taxon>
        <taxon>Effrenium</taxon>
    </lineage>
</organism>
<dbReference type="Proteomes" id="UP001178507">
    <property type="component" value="Unassembled WGS sequence"/>
</dbReference>
<evidence type="ECO:0008006" key="5">
    <source>
        <dbReference type="Google" id="ProtNLM"/>
    </source>
</evidence>
<protein>
    <recommendedName>
        <fullName evidence="5">Hexosyltransferase</fullName>
    </recommendedName>
</protein>
<dbReference type="SUPFAM" id="SSF53448">
    <property type="entry name" value="Nucleotide-diphospho-sugar transferases"/>
    <property type="match status" value="1"/>
</dbReference>
<sequence>MAWKLTWHWLLLPVVSAYHADDHSCGWTDKQVLWQRLRRTADSVLAGRTWTPGQDWAWQISRDLANCPFGVHVLQLLDLDAAGPEAARSLDLGRSKAAGFGLYNLVTWLNLALTGWPTFGLLHRLCRARFGLADRCVAGARAPKPAVAGVVVAAAAARRLERNASDAQVLQQLSQPLEHLKELWLARWRYAHIAPAHNPVTLWLGLDQEEPCCGMWTELEALQKMLRRRFELPCASAHRRLDGAVCPGCRLAAQGFWLEDRRVADESLAQLLEGLPPAGVLQPGIGAGSFAVATVLTSEDLFRSIRHDGQGVSGDEDLADATAIVLTYVDALRTLAHSIRAAAAADEVQRRLLVLLSLRAGEAMPDEAQEALRAMELQGLISVVHLAPPPQHLWPRAWGKLQLWKLEFDLVLYLDGDILVLGSLEPLFQAAVKAPLDFAASLTRSMMAFNAGVMLVRPSMRIFEDLKKSLEELPQWQGISRWTGRPWWNAPPNNSADFGSYGDQDHLNEWVATHFAFHGELVLDASASCVRQPWQAPYEATRGNEPQQALGSFCSLPMAFNFCATATCLQQLASGEHGFAQEALRKAAGRSEPEALSRLQECCTGRALCGSPGSAAARRSARAWTAFGGAPSPRPARRRHRRRPAACAASTEAGRHGAEFRADGAGSRRQAPSSTHLVLPTSAG</sequence>
<dbReference type="Gene3D" id="3.90.550.10">
    <property type="entry name" value="Spore Coat Polysaccharide Biosynthesis Protein SpsA, Chain A"/>
    <property type="match status" value="1"/>
</dbReference>
<gene>
    <name evidence="3" type="ORF">EVOR1521_LOCUS8169</name>
</gene>
<dbReference type="InterPro" id="IPR050587">
    <property type="entry name" value="GNT1/Glycosyltrans_8"/>
</dbReference>
<reference evidence="3" key="1">
    <citation type="submission" date="2023-08" db="EMBL/GenBank/DDBJ databases">
        <authorList>
            <person name="Chen Y."/>
            <person name="Shah S."/>
            <person name="Dougan E. K."/>
            <person name="Thang M."/>
            <person name="Chan C."/>
        </authorList>
    </citation>
    <scope>NUCLEOTIDE SEQUENCE</scope>
</reference>
<proteinExistence type="predicted"/>
<evidence type="ECO:0000313" key="4">
    <source>
        <dbReference type="Proteomes" id="UP001178507"/>
    </source>
</evidence>
<keyword evidence="2" id="KW-0732">Signal</keyword>